<dbReference type="InterPro" id="IPR045180">
    <property type="entry name" value="La_dom_prot"/>
</dbReference>
<proteinExistence type="predicted"/>
<feature type="region of interest" description="Disordered" evidence="4">
    <location>
        <begin position="384"/>
        <end position="426"/>
    </location>
</feature>
<protein>
    <submittedName>
        <fullName evidence="7">La-related protein 4 isoform X1</fullName>
    </submittedName>
</protein>
<dbReference type="Proteomes" id="UP000515150">
    <property type="component" value="Chromosome 5"/>
</dbReference>
<dbReference type="GO" id="GO:0045727">
    <property type="term" value="P:positive regulation of translation"/>
    <property type="evidence" value="ECO:0007669"/>
    <property type="project" value="TreeGrafter"/>
</dbReference>
<feature type="compositionally biased region" description="Polar residues" evidence="4">
    <location>
        <begin position="725"/>
        <end position="735"/>
    </location>
</feature>
<dbReference type="PROSITE" id="PS50961">
    <property type="entry name" value="HTH_LA"/>
    <property type="match status" value="1"/>
</dbReference>
<dbReference type="InterPro" id="IPR006630">
    <property type="entry name" value="La_HTH"/>
</dbReference>
<keyword evidence="1" id="KW-0597">Phosphoprotein</keyword>
<dbReference type="Pfam" id="PF26088">
    <property type="entry name" value="RRM_LARP4"/>
    <property type="match status" value="1"/>
</dbReference>
<feature type="compositionally biased region" description="Pro residues" evidence="4">
    <location>
        <begin position="648"/>
        <end position="658"/>
    </location>
</feature>
<dbReference type="InterPro" id="IPR058699">
    <property type="entry name" value="RRM_LARP4/4B"/>
</dbReference>
<dbReference type="SMART" id="SM00715">
    <property type="entry name" value="LA"/>
    <property type="match status" value="1"/>
</dbReference>
<dbReference type="GO" id="GO:0005829">
    <property type="term" value="C:cytosol"/>
    <property type="evidence" value="ECO:0007669"/>
    <property type="project" value="TreeGrafter"/>
</dbReference>
<evidence type="ECO:0000313" key="7">
    <source>
        <dbReference type="RefSeq" id="XP_055365260.1"/>
    </source>
</evidence>
<keyword evidence="6" id="KW-1185">Reference proteome</keyword>
<dbReference type="CTD" id="568283"/>
<dbReference type="Pfam" id="PF05383">
    <property type="entry name" value="La"/>
    <property type="match status" value="1"/>
</dbReference>
<feature type="region of interest" description="Disordered" evidence="4">
    <location>
        <begin position="641"/>
        <end position="750"/>
    </location>
</feature>
<dbReference type="InterPro" id="IPR036388">
    <property type="entry name" value="WH-like_DNA-bd_sf"/>
</dbReference>
<reference evidence="7" key="1">
    <citation type="submission" date="2025-08" db="UniProtKB">
        <authorList>
            <consortium name="RefSeq"/>
        </authorList>
    </citation>
    <scope>IDENTIFICATION</scope>
</reference>
<accession>A0A9W2XUI8</accession>
<sequence length="750" mass="82501">MLAVTQLRLSSNQNARHKGHGKGPRRPSLLTEVTTNGAGLNPNAKVWQEMPAHQNDIPEGTEESAWLHTYPPPAELTDDIPSALGKGCDADYPDSPGDSASLHTEEIGSDIDYPDVAYTVFDPQCELASDDLPKKEPMSEEILRETLKKQLEFCFSRENLYKDLYLMSQMDSDQFVPIWTVACMEHIKSLTTDVDLIRQVLEASPMVQVDETGEKVRPNHSRCIIILREVDETTPVEEVEALFNTENCPKALSVEFAHNCNWYITFKSDMDAQQAFKYLREEVITFQGKPIKARIKAINSFFGINTFCNVDSSVYSQQAQFGSPVYMQQAYSPQQSYPLYPVVSPSWNPTVNPSVMSYFDTPVAPFPNSAFMNGYISPGNYKVNSSSNTHRPISRNRNHMKGHQRPADELPSPPAGTSVDGHTGPLSTTSVPVSFSVFSFGDLSLQPTLPNGDLNMGGRARRGSHRGMRRKKDEEHTSRTVPLIEAKVSPPPKFDLATSNFPPLPGCVVSVQGETVPETRLSDVVRGLKVTTKTAIQGAIETPQTPVSDSITLADKPTPVTRQPVAPPISSVVSTKEEDKAEVPMPKGVISSTQDVLPVASEHAATTCTQPTSPKVQSPPSTLASDLGSRKLSYAEVCQRLSKDPSPVQMPSPPPPPSSATQPLQELEVNRVEEPWSNSKRAAGKPEQARESCPPRQPLRSFRGANGRVRATGLKNREHHRGPNTGKQFSQQRPARQSGKEQNIPPRSPK</sequence>
<dbReference type="AlphaFoldDB" id="A0A9W2XUI8"/>
<name>A0A9W2XUI8_BETSP</name>
<keyword evidence="2 3" id="KW-0694">RNA-binding</keyword>
<evidence type="ECO:0000313" key="6">
    <source>
        <dbReference type="Proteomes" id="UP000515150"/>
    </source>
</evidence>
<feature type="compositionally biased region" description="Basic residues" evidence="4">
    <location>
        <begin position="15"/>
        <end position="25"/>
    </location>
</feature>
<evidence type="ECO:0000259" key="5">
    <source>
        <dbReference type="PROSITE" id="PS50961"/>
    </source>
</evidence>
<feature type="region of interest" description="Disordered" evidence="4">
    <location>
        <begin position="449"/>
        <end position="479"/>
    </location>
</feature>
<feature type="region of interest" description="Disordered" evidence="4">
    <location>
        <begin position="1"/>
        <end position="31"/>
    </location>
</feature>
<feature type="region of interest" description="Disordered" evidence="4">
    <location>
        <begin position="594"/>
        <end position="629"/>
    </location>
</feature>
<evidence type="ECO:0000256" key="1">
    <source>
        <dbReference type="ARBA" id="ARBA00022553"/>
    </source>
</evidence>
<dbReference type="GO" id="GO:0010494">
    <property type="term" value="C:cytoplasmic stress granule"/>
    <property type="evidence" value="ECO:0007669"/>
    <property type="project" value="TreeGrafter"/>
</dbReference>
<dbReference type="RefSeq" id="XP_055365260.1">
    <property type="nucleotide sequence ID" value="XM_055509285.1"/>
</dbReference>
<evidence type="ECO:0000256" key="2">
    <source>
        <dbReference type="ARBA" id="ARBA00022884"/>
    </source>
</evidence>
<gene>
    <name evidence="7" type="primary">larp4ab</name>
</gene>
<dbReference type="GeneID" id="114855891"/>
<evidence type="ECO:0000256" key="4">
    <source>
        <dbReference type="SAM" id="MobiDB-lite"/>
    </source>
</evidence>
<dbReference type="PANTHER" id="PTHR22792">
    <property type="entry name" value="LUPUS LA PROTEIN-RELATED"/>
    <property type="match status" value="1"/>
</dbReference>
<feature type="compositionally biased region" description="Polar residues" evidence="4">
    <location>
        <begin position="604"/>
        <end position="624"/>
    </location>
</feature>
<feature type="compositionally biased region" description="Basic residues" evidence="4">
    <location>
        <begin position="459"/>
        <end position="470"/>
    </location>
</feature>
<feature type="domain" description="HTH La-type RNA-binding" evidence="5">
    <location>
        <begin position="137"/>
        <end position="226"/>
    </location>
</feature>
<dbReference type="OrthoDB" id="10046764at2759"/>
<organism evidence="6 7">
    <name type="scientific">Betta splendens</name>
    <name type="common">Siamese fighting fish</name>
    <dbReference type="NCBI Taxonomy" id="158456"/>
    <lineage>
        <taxon>Eukaryota</taxon>
        <taxon>Metazoa</taxon>
        <taxon>Chordata</taxon>
        <taxon>Craniata</taxon>
        <taxon>Vertebrata</taxon>
        <taxon>Euteleostomi</taxon>
        <taxon>Actinopterygii</taxon>
        <taxon>Neopterygii</taxon>
        <taxon>Teleostei</taxon>
        <taxon>Neoteleostei</taxon>
        <taxon>Acanthomorphata</taxon>
        <taxon>Anabantaria</taxon>
        <taxon>Anabantiformes</taxon>
        <taxon>Anabantoidei</taxon>
        <taxon>Osphronemidae</taxon>
        <taxon>Betta</taxon>
    </lineage>
</organism>
<evidence type="ECO:0000256" key="3">
    <source>
        <dbReference type="PROSITE-ProRule" id="PRU00332"/>
    </source>
</evidence>
<dbReference type="GO" id="GO:0003730">
    <property type="term" value="F:mRNA 3'-UTR binding"/>
    <property type="evidence" value="ECO:0007669"/>
    <property type="project" value="TreeGrafter"/>
</dbReference>
<dbReference type="InterPro" id="IPR036390">
    <property type="entry name" value="WH_DNA-bd_sf"/>
</dbReference>
<feature type="compositionally biased region" description="Basic residues" evidence="4">
    <location>
        <begin position="392"/>
        <end position="404"/>
    </location>
</feature>
<dbReference type="Gene3D" id="1.10.10.10">
    <property type="entry name" value="Winged helix-like DNA-binding domain superfamily/Winged helix DNA-binding domain"/>
    <property type="match status" value="1"/>
</dbReference>
<dbReference type="SUPFAM" id="SSF46785">
    <property type="entry name" value="Winged helix' DNA-binding domain"/>
    <property type="match status" value="1"/>
</dbReference>
<dbReference type="PANTHER" id="PTHR22792:SF48">
    <property type="entry name" value="LA-RELATED PROTEIN 4"/>
    <property type="match status" value="1"/>
</dbReference>